<reference evidence="3 4" key="1">
    <citation type="submission" date="2006-09" db="EMBL/GenBank/DDBJ databases">
        <authorList>
            <person name="Emerson D."/>
            <person name="Ferriera S."/>
            <person name="Johnson J."/>
            <person name="Kravitz S."/>
            <person name="Halpern A."/>
            <person name="Remington K."/>
            <person name="Beeson K."/>
            <person name="Tran B."/>
            <person name="Rogers Y.-H."/>
            <person name="Friedman R."/>
            <person name="Venter J.C."/>
        </authorList>
    </citation>
    <scope>NUCLEOTIDE SEQUENCE [LARGE SCALE GENOMIC DNA]</scope>
    <source>
        <strain evidence="3 4">PV-1</strain>
    </source>
</reference>
<dbReference type="STRING" id="314344.AL013_04475"/>
<keyword evidence="1 2" id="KW-0732">Signal</keyword>
<dbReference type="OrthoDB" id="9787361at2"/>
<proteinExistence type="predicted"/>
<dbReference type="InterPro" id="IPR004564">
    <property type="entry name" value="OM_lipoprot_carrier_LolA-like"/>
</dbReference>
<keyword evidence="4" id="KW-1185">Reference proteome</keyword>
<dbReference type="PANTHER" id="PTHR35869">
    <property type="entry name" value="OUTER-MEMBRANE LIPOPROTEIN CARRIER PROTEIN"/>
    <property type="match status" value="1"/>
</dbReference>
<feature type="signal peptide" evidence="2">
    <location>
        <begin position="1"/>
        <end position="21"/>
    </location>
</feature>
<dbReference type="RefSeq" id="WP_009851374.1">
    <property type="nucleotide sequence ID" value="NZ_DS022295.1"/>
</dbReference>
<dbReference type="Proteomes" id="UP000005297">
    <property type="component" value="Unassembled WGS sequence"/>
</dbReference>
<dbReference type="Gene3D" id="2.50.20.10">
    <property type="entry name" value="Lipoprotein localisation LolA/LolB/LppX"/>
    <property type="match status" value="1"/>
</dbReference>
<evidence type="ECO:0000256" key="1">
    <source>
        <dbReference type="ARBA" id="ARBA00022729"/>
    </source>
</evidence>
<dbReference type="PANTHER" id="PTHR35869:SF1">
    <property type="entry name" value="OUTER-MEMBRANE LIPOPROTEIN CARRIER PROTEIN"/>
    <property type="match status" value="1"/>
</dbReference>
<accession>Q0EY55</accession>
<dbReference type="eggNOG" id="COG2834">
    <property type="taxonomic scope" value="Bacteria"/>
</dbReference>
<dbReference type="EMBL" id="AATS01000011">
    <property type="protein sequence ID" value="EAU54171.1"/>
    <property type="molecule type" value="Genomic_DNA"/>
</dbReference>
<dbReference type="CDD" id="cd16325">
    <property type="entry name" value="LolA"/>
    <property type="match status" value="1"/>
</dbReference>
<comment type="caution">
    <text evidence="3">The sequence shown here is derived from an EMBL/GenBank/DDBJ whole genome shotgun (WGS) entry which is preliminary data.</text>
</comment>
<evidence type="ECO:0000256" key="2">
    <source>
        <dbReference type="SAM" id="SignalP"/>
    </source>
</evidence>
<dbReference type="InterPro" id="IPR029046">
    <property type="entry name" value="LolA/LolB/LppX"/>
</dbReference>
<name>Q0EY55_9PROT</name>
<sequence>MRKLIAALVCSALWLITTASAATVKQEWQLDGRDKGAQFANNIERLGSQRGFSCRFDQIMEFSDGGNQHYSGELAVLKPGHFRWQYRKPYDQLYVGDGRVIWHYEPDLMQAERLTDLEAINPVVMKLLDGRIPLSDIKVVERSYDNKLNIHRFKVQVTDAPQVWLGFSRHGDLVYIERQDLLGNRNMMHLSDCSYVAPAEKLFSFTPPEGVDVLDLRSAPRK</sequence>
<dbReference type="InParanoid" id="Q0EY55"/>
<gene>
    <name evidence="3" type="ORF">SPV1_05402</name>
</gene>
<dbReference type="HOGENOM" id="CLU_087560_0_0_0"/>
<protein>
    <submittedName>
        <fullName evidence="3">LolA</fullName>
    </submittedName>
</protein>
<dbReference type="Pfam" id="PF03548">
    <property type="entry name" value="LolA"/>
    <property type="match status" value="1"/>
</dbReference>
<evidence type="ECO:0000313" key="4">
    <source>
        <dbReference type="Proteomes" id="UP000005297"/>
    </source>
</evidence>
<feature type="chain" id="PRO_5004171493" evidence="2">
    <location>
        <begin position="22"/>
        <end position="222"/>
    </location>
</feature>
<dbReference type="SUPFAM" id="SSF89392">
    <property type="entry name" value="Prokaryotic lipoproteins and lipoprotein localization factors"/>
    <property type="match status" value="1"/>
</dbReference>
<organism evidence="3 4">
    <name type="scientific">Mariprofundus ferrooxydans PV-1</name>
    <dbReference type="NCBI Taxonomy" id="314345"/>
    <lineage>
        <taxon>Bacteria</taxon>
        <taxon>Pseudomonadati</taxon>
        <taxon>Pseudomonadota</taxon>
        <taxon>Candidatius Mariprofundia</taxon>
        <taxon>Mariprofundales</taxon>
        <taxon>Mariprofundaceae</taxon>
        <taxon>Mariprofundus</taxon>
    </lineage>
</organism>
<dbReference type="AlphaFoldDB" id="Q0EY55"/>
<evidence type="ECO:0000313" key="3">
    <source>
        <dbReference type="EMBL" id="EAU54171.1"/>
    </source>
</evidence>
<dbReference type="FunCoup" id="Q0EY55">
    <property type="interactions" value="76"/>
</dbReference>